<evidence type="ECO:0000313" key="1">
    <source>
        <dbReference type="EMBL" id="VIO64347.1"/>
    </source>
</evidence>
<dbReference type="OMA" id="RICHYRR"/>
<dbReference type="AlphaFoldDB" id="A0A4E9EM54"/>
<reference evidence="1" key="1">
    <citation type="submission" date="2019-04" db="EMBL/GenBank/DDBJ databases">
        <authorList>
            <person name="Melise S."/>
            <person name="Noan J."/>
            <person name="Okalmin O."/>
        </authorList>
    </citation>
    <scope>NUCLEOTIDE SEQUENCE</scope>
    <source>
        <strain evidence="1">FN9</strain>
    </source>
</reference>
<name>A0A4E9EM54_GIBZA</name>
<gene>
    <name evidence="1" type="ORF">FUG_LOCUS562492</name>
</gene>
<organism evidence="1">
    <name type="scientific">Gibberella zeae</name>
    <name type="common">Wheat head blight fungus</name>
    <name type="synonym">Fusarium graminearum</name>
    <dbReference type="NCBI Taxonomy" id="5518"/>
    <lineage>
        <taxon>Eukaryota</taxon>
        <taxon>Fungi</taxon>
        <taxon>Dikarya</taxon>
        <taxon>Ascomycota</taxon>
        <taxon>Pezizomycotina</taxon>
        <taxon>Sordariomycetes</taxon>
        <taxon>Hypocreomycetidae</taxon>
        <taxon>Hypocreales</taxon>
        <taxon>Nectriaceae</taxon>
        <taxon>Fusarium</taxon>
    </lineage>
</organism>
<accession>A0A4E9EM54</accession>
<sequence>MDNLLLAERAAEKVGKLEARKFVMRQLHLQTRFNRICHYRRALYKAPNKILVWLELVRNARAKYGNDDIDIYNFEETGFITDIVTLAMVVKATYRLANWYSKYSLLVKNDTSWMLGIDGRSSHLSAGFDQFCKGKKAIITFMASHSSPVTLLD</sequence>
<dbReference type="EMBL" id="CAAKMV010000196">
    <property type="protein sequence ID" value="VIO64347.1"/>
    <property type="molecule type" value="Genomic_DNA"/>
</dbReference>
<proteinExistence type="predicted"/>
<protein>
    <submittedName>
        <fullName evidence="1">Uncharacterized protein</fullName>
    </submittedName>
</protein>